<dbReference type="Proteomes" id="UP000093000">
    <property type="component" value="Unassembled WGS sequence"/>
</dbReference>
<accession>A0A1C7NB59</accession>
<gene>
    <name evidence="1" type="ORF">A0J61_05600</name>
</gene>
<proteinExistence type="predicted"/>
<evidence type="ECO:0000313" key="2">
    <source>
        <dbReference type="Proteomes" id="UP000093000"/>
    </source>
</evidence>
<sequence>MFSREELDPEANAQDAMKRSPKTLEKLVIISANIISEKKTGAKILRDMTLLNILKVFDSNE</sequence>
<dbReference type="InParanoid" id="A0A1C7NB59"/>
<evidence type="ECO:0000313" key="1">
    <source>
        <dbReference type="EMBL" id="OBZ86347.1"/>
    </source>
</evidence>
<dbReference type="AlphaFoldDB" id="A0A1C7NB59"/>
<organism evidence="1 2">
    <name type="scientific">Choanephora cucurbitarum</name>
    <dbReference type="NCBI Taxonomy" id="101091"/>
    <lineage>
        <taxon>Eukaryota</taxon>
        <taxon>Fungi</taxon>
        <taxon>Fungi incertae sedis</taxon>
        <taxon>Mucoromycota</taxon>
        <taxon>Mucoromycotina</taxon>
        <taxon>Mucoromycetes</taxon>
        <taxon>Mucorales</taxon>
        <taxon>Mucorineae</taxon>
        <taxon>Choanephoraceae</taxon>
        <taxon>Choanephoroideae</taxon>
        <taxon>Choanephora</taxon>
    </lineage>
</organism>
<protein>
    <submittedName>
        <fullName evidence="1">Uncharacterized protein</fullName>
    </submittedName>
</protein>
<reference evidence="1 2" key="1">
    <citation type="submission" date="2016-03" db="EMBL/GenBank/DDBJ databases">
        <title>Choanephora cucurbitarum.</title>
        <authorList>
            <person name="Min B."/>
            <person name="Park H."/>
            <person name="Park J.-H."/>
            <person name="Shin H.-D."/>
            <person name="Choi I.-G."/>
        </authorList>
    </citation>
    <scope>NUCLEOTIDE SEQUENCE [LARGE SCALE GENOMIC DNA]</scope>
    <source>
        <strain evidence="1 2">KUS-F28377</strain>
    </source>
</reference>
<name>A0A1C7NB59_9FUNG</name>
<keyword evidence="2" id="KW-1185">Reference proteome</keyword>
<dbReference type="EMBL" id="LUGH01000307">
    <property type="protein sequence ID" value="OBZ86347.1"/>
    <property type="molecule type" value="Genomic_DNA"/>
</dbReference>
<comment type="caution">
    <text evidence="1">The sequence shown here is derived from an EMBL/GenBank/DDBJ whole genome shotgun (WGS) entry which is preliminary data.</text>
</comment>